<accession>A0A269TJY7</accession>
<dbReference type="Proteomes" id="UP000216943">
    <property type="component" value="Unassembled WGS sequence"/>
</dbReference>
<feature type="transmembrane region" description="Helical" evidence="1">
    <location>
        <begin position="232"/>
        <end position="251"/>
    </location>
</feature>
<name>A0A269TJY7_9BACT</name>
<feature type="transmembrane region" description="Helical" evidence="1">
    <location>
        <begin position="116"/>
        <end position="143"/>
    </location>
</feature>
<reference evidence="3" key="1">
    <citation type="submission" date="2017-08" db="EMBL/GenBank/DDBJ databases">
        <authorList>
            <person name="Alvarez-Ponce D."/>
            <person name="Weitzman C.L."/>
            <person name="Tillett R.L."/>
            <person name="Sandmeier F.C."/>
            <person name="Tracy C.R."/>
        </authorList>
    </citation>
    <scope>NUCLEOTIDE SEQUENCE [LARGE SCALE GENOMIC DNA]</scope>
    <source>
        <strain evidence="3">723</strain>
    </source>
</reference>
<evidence type="ECO:0000256" key="1">
    <source>
        <dbReference type="SAM" id="Phobius"/>
    </source>
</evidence>
<protein>
    <submittedName>
        <fullName evidence="2">Uncharacterized protein</fullName>
    </submittedName>
</protein>
<evidence type="ECO:0000313" key="2">
    <source>
        <dbReference type="EMBL" id="PAK21734.1"/>
    </source>
</evidence>
<sequence length="281" mass="33275">MIINSELLSIQLQASQKFYIIFVPILTGASFLLYIWFWTFFVRRNRKLFLKKTNLSIDFINYAKDSTYRRHVAHFSLMLFAINLLELVIAYAVTYYDPDIFSNSTIYEIRNYLTTLVVLLGLIALANMLLFTLISGITSFILYKKEPISGREITFDIEKLKQFSQYNENPIKNADAASSSNSIFGSWLFFSFIIELFFWWPVIYVGFKTKNFHERIGEIPKWNVSEEKKFELIIYNLSLMANYLWYSHIFFTSKHKLAQVRGWLNIYIREAERNGFIFPTK</sequence>
<proteinExistence type="predicted"/>
<gene>
    <name evidence="2" type="ORF">CJJ23_00110</name>
</gene>
<keyword evidence="1" id="KW-0812">Transmembrane</keyword>
<comment type="caution">
    <text evidence="2">The sequence shown here is derived from an EMBL/GenBank/DDBJ whole genome shotgun (WGS) entry which is preliminary data.</text>
</comment>
<evidence type="ECO:0000313" key="3">
    <source>
        <dbReference type="Proteomes" id="UP000216943"/>
    </source>
</evidence>
<feature type="transmembrane region" description="Helical" evidence="1">
    <location>
        <begin position="72"/>
        <end position="96"/>
    </location>
</feature>
<dbReference type="AlphaFoldDB" id="A0A269TJY7"/>
<feature type="transmembrane region" description="Helical" evidence="1">
    <location>
        <begin position="187"/>
        <end position="207"/>
    </location>
</feature>
<keyword evidence="1" id="KW-0472">Membrane</keyword>
<keyword evidence="1" id="KW-1133">Transmembrane helix</keyword>
<dbReference type="EMBL" id="NQNY01000001">
    <property type="protein sequence ID" value="PAK21734.1"/>
    <property type="molecule type" value="Genomic_DNA"/>
</dbReference>
<feature type="transmembrane region" description="Helical" evidence="1">
    <location>
        <begin position="18"/>
        <end position="42"/>
    </location>
</feature>
<organism evidence="2 3">
    <name type="scientific">Mycoplasmopsis agassizii</name>
    <dbReference type="NCBI Taxonomy" id="33922"/>
    <lineage>
        <taxon>Bacteria</taxon>
        <taxon>Bacillati</taxon>
        <taxon>Mycoplasmatota</taxon>
        <taxon>Mycoplasmoidales</taxon>
        <taxon>Metamycoplasmataceae</taxon>
        <taxon>Mycoplasmopsis</taxon>
    </lineage>
</organism>